<dbReference type="OrthoDB" id="68090at2759"/>
<feature type="compositionally biased region" description="Basic and acidic residues" evidence="3">
    <location>
        <begin position="212"/>
        <end position="222"/>
    </location>
</feature>
<proteinExistence type="inferred from homology"/>
<dbReference type="GO" id="GO:0004866">
    <property type="term" value="F:endopeptidase inhibitor activity"/>
    <property type="evidence" value="ECO:0007669"/>
    <property type="project" value="InterPro"/>
</dbReference>
<dbReference type="Proteomes" id="UP000294530">
    <property type="component" value="Unassembled WGS sequence"/>
</dbReference>
<dbReference type="EMBL" id="SHOA02000014">
    <property type="protein sequence ID" value="TDH66725.1"/>
    <property type="molecule type" value="Genomic_DNA"/>
</dbReference>
<feature type="region of interest" description="Disordered" evidence="3">
    <location>
        <begin position="301"/>
        <end position="346"/>
    </location>
</feature>
<evidence type="ECO:0000256" key="1">
    <source>
        <dbReference type="ARBA" id="ARBA00006405"/>
    </source>
</evidence>
<dbReference type="InterPro" id="IPR045128">
    <property type="entry name" value="PI31-like"/>
</dbReference>
<dbReference type="AlphaFoldDB" id="A0A976FHA4"/>
<dbReference type="KEGG" id="blac:94352557"/>
<feature type="region of interest" description="Disordered" evidence="3">
    <location>
        <begin position="212"/>
        <end position="248"/>
    </location>
</feature>
<comment type="caution">
    <text evidence="5">The sequence shown here is derived from an EMBL/GenBank/DDBJ whole genome shotgun (WGS) entry which is preliminary data.</text>
</comment>
<name>A0A976FHA4_BRELC</name>
<dbReference type="GeneID" id="94352557"/>
<sequence length="346" mass="37391">MADEKLQQEQALLRAAIDTVSSENLRTYMLTALSEFGTSSLTQSTSTASSSQSENDKNDAIIVELEENPIMLQKPQDALFVAIHALLLETGFKLLADANLAFTLPTNWDAESSNGLFNATYIHLNDDSIRFIFQGLFVNGRFEVYISDNTDHTHSIELLVDQFVASVEITAPASAAKLLRNLNSLRRKFSPFAENIRPAKKQDALLAIERPSYERPPDRDSRSYGLPAPAGFPPVGRGDAFPPGLGGGDSDMLVGPNHPIFGHRGDPSVGPVPGARFDPFGPVIDPLGPSGSFRPPFRGPAPTMPFGGPGPDHLRMPRDDDMGPSFGCSGNSRGNGGFHRSDHSFS</sequence>
<evidence type="ECO:0000259" key="4">
    <source>
        <dbReference type="Pfam" id="PF11566"/>
    </source>
</evidence>
<dbReference type="GO" id="GO:0070628">
    <property type="term" value="F:proteasome binding"/>
    <property type="evidence" value="ECO:0007669"/>
    <property type="project" value="InterPro"/>
</dbReference>
<comment type="similarity">
    <text evidence="1">Belongs to the proteasome inhibitor PI31 family.</text>
</comment>
<dbReference type="PANTHER" id="PTHR13266:SF1">
    <property type="entry name" value="PROTEASOME INHIBITOR PI31 SUBUNIT"/>
    <property type="match status" value="1"/>
</dbReference>
<gene>
    <name evidence="5" type="ORF">CCR75_008839</name>
</gene>
<accession>A0A976FHA4</accession>
<keyword evidence="6" id="KW-1185">Reference proteome</keyword>
<protein>
    <recommendedName>
        <fullName evidence="4">PI31 proteasome regulator N-terminal domain-containing protein</fullName>
    </recommendedName>
</protein>
<dbReference type="Pfam" id="PF11566">
    <property type="entry name" value="PI31_Prot_N"/>
    <property type="match status" value="1"/>
</dbReference>
<evidence type="ECO:0000313" key="6">
    <source>
        <dbReference type="Proteomes" id="UP000294530"/>
    </source>
</evidence>
<evidence type="ECO:0000256" key="2">
    <source>
        <dbReference type="ARBA" id="ARBA00022942"/>
    </source>
</evidence>
<organism evidence="5 6">
    <name type="scientific">Bremia lactucae</name>
    <name type="common">Lettuce downy mildew</name>
    <dbReference type="NCBI Taxonomy" id="4779"/>
    <lineage>
        <taxon>Eukaryota</taxon>
        <taxon>Sar</taxon>
        <taxon>Stramenopiles</taxon>
        <taxon>Oomycota</taxon>
        <taxon>Peronosporomycetes</taxon>
        <taxon>Peronosporales</taxon>
        <taxon>Peronosporaceae</taxon>
        <taxon>Bremia</taxon>
    </lineage>
</organism>
<dbReference type="InterPro" id="IPR021625">
    <property type="entry name" value="PI31_Prot_N"/>
</dbReference>
<evidence type="ECO:0000256" key="3">
    <source>
        <dbReference type="SAM" id="MobiDB-lite"/>
    </source>
</evidence>
<dbReference type="GO" id="GO:0000502">
    <property type="term" value="C:proteasome complex"/>
    <property type="evidence" value="ECO:0007669"/>
    <property type="project" value="UniProtKB-KW"/>
</dbReference>
<evidence type="ECO:0000313" key="5">
    <source>
        <dbReference type="EMBL" id="TDH66725.1"/>
    </source>
</evidence>
<dbReference type="Gene3D" id="3.40.1000.30">
    <property type="match status" value="1"/>
</dbReference>
<keyword evidence="2" id="KW-0647">Proteasome</keyword>
<feature type="compositionally biased region" description="Basic and acidic residues" evidence="3">
    <location>
        <begin position="312"/>
        <end position="321"/>
    </location>
</feature>
<dbReference type="GO" id="GO:0043161">
    <property type="term" value="P:proteasome-mediated ubiquitin-dependent protein catabolic process"/>
    <property type="evidence" value="ECO:0007669"/>
    <property type="project" value="InterPro"/>
</dbReference>
<dbReference type="RefSeq" id="XP_067816224.1">
    <property type="nucleotide sequence ID" value="XM_067966886.1"/>
</dbReference>
<dbReference type="PANTHER" id="PTHR13266">
    <property type="entry name" value="PROTEASOME INHIBITOR"/>
    <property type="match status" value="1"/>
</dbReference>
<reference evidence="5 6" key="1">
    <citation type="journal article" date="2021" name="Genome Biol.">
        <title>AFLAP: assembly-free linkage analysis pipeline using k-mers from genome sequencing data.</title>
        <authorList>
            <person name="Fletcher K."/>
            <person name="Zhang L."/>
            <person name="Gil J."/>
            <person name="Han R."/>
            <person name="Cavanaugh K."/>
            <person name="Michelmore R."/>
        </authorList>
    </citation>
    <scope>NUCLEOTIDE SEQUENCE [LARGE SCALE GENOMIC DNA]</scope>
    <source>
        <strain evidence="5 6">SF5</strain>
    </source>
</reference>
<feature type="domain" description="PI31 proteasome regulator N-terminal" evidence="4">
    <location>
        <begin position="72"/>
        <end position="172"/>
    </location>
</feature>